<proteinExistence type="predicted"/>
<reference evidence="2" key="2">
    <citation type="submission" date="2018-03" db="EMBL/GenBank/DDBJ databases">
        <title>The Triticum urartu genome reveals the dynamic nature of wheat genome evolution.</title>
        <authorList>
            <person name="Ling H."/>
            <person name="Ma B."/>
            <person name="Shi X."/>
            <person name="Liu H."/>
            <person name="Dong L."/>
            <person name="Sun H."/>
            <person name="Cao Y."/>
            <person name="Gao Q."/>
            <person name="Zheng S."/>
            <person name="Li Y."/>
            <person name="Yu Y."/>
            <person name="Du H."/>
            <person name="Qi M."/>
            <person name="Li Y."/>
            <person name="Yu H."/>
            <person name="Cui Y."/>
            <person name="Wang N."/>
            <person name="Chen C."/>
            <person name="Wu H."/>
            <person name="Zhao Y."/>
            <person name="Zhang J."/>
            <person name="Li Y."/>
            <person name="Zhou W."/>
            <person name="Zhang B."/>
            <person name="Hu W."/>
            <person name="Eijk M."/>
            <person name="Tang J."/>
            <person name="Witsenboer H."/>
            <person name="Zhao S."/>
            <person name="Li Z."/>
            <person name="Zhang A."/>
            <person name="Wang D."/>
            <person name="Liang C."/>
        </authorList>
    </citation>
    <scope>NUCLEOTIDE SEQUENCE [LARGE SCALE GENOMIC DNA]</scope>
    <source>
        <strain evidence="2">cv. G1812</strain>
    </source>
</reference>
<reference evidence="3" key="1">
    <citation type="journal article" date="2013" name="Nature">
        <title>Draft genome of the wheat A-genome progenitor Triticum urartu.</title>
        <authorList>
            <person name="Ling H.Q."/>
            <person name="Zhao S."/>
            <person name="Liu D."/>
            <person name="Wang J."/>
            <person name="Sun H."/>
            <person name="Zhang C."/>
            <person name="Fan H."/>
            <person name="Li D."/>
            <person name="Dong L."/>
            <person name="Tao Y."/>
            <person name="Gao C."/>
            <person name="Wu H."/>
            <person name="Li Y."/>
            <person name="Cui Y."/>
            <person name="Guo X."/>
            <person name="Zheng S."/>
            <person name="Wang B."/>
            <person name="Yu K."/>
            <person name="Liang Q."/>
            <person name="Yang W."/>
            <person name="Lou X."/>
            <person name="Chen J."/>
            <person name="Feng M."/>
            <person name="Jian J."/>
            <person name="Zhang X."/>
            <person name="Luo G."/>
            <person name="Jiang Y."/>
            <person name="Liu J."/>
            <person name="Wang Z."/>
            <person name="Sha Y."/>
            <person name="Zhang B."/>
            <person name="Wu H."/>
            <person name="Tang D."/>
            <person name="Shen Q."/>
            <person name="Xue P."/>
            <person name="Zou S."/>
            <person name="Wang X."/>
            <person name="Liu X."/>
            <person name="Wang F."/>
            <person name="Yang Y."/>
            <person name="An X."/>
            <person name="Dong Z."/>
            <person name="Zhang K."/>
            <person name="Zhang X."/>
            <person name="Luo M.C."/>
            <person name="Dvorak J."/>
            <person name="Tong Y."/>
            <person name="Wang J."/>
            <person name="Yang H."/>
            <person name="Li Z."/>
            <person name="Wang D."/>
            <person name="Zhang A."/>
            <person name="Wang J."/>
        </authorList>
    </citation>
    <scope>NUCLEOTIDE SEQUENCE</scope>
    <source>
        <strain evidence="3">cv. G1812</strain>
    </source>
</reference>
<organism evidence="2 3">
    <name type="scientific">Triticum urartu</name>
    <name type="common">Red wild einkorn</name>
    <name type="synonym">Crithodium urartu</name>
    <dbReference type="NCBI Taxonomy" id="4572"/>
    <lineage>
        <taxon>Eukaryota</taxon>
        <taxon>Viridiplantae</taxon>
        <taxon>Streptophyta</taxon>
        <taxon>Embryophyta</taxon>
        <taxon>Tracheophyta</taxon>
        <taxon>Spermatophyta</taxon>
        <taxon>Magnoliopsida</taxon>
        <taxon>Liliopsida</taxon>
        <taxon>Poales</taxon>
        <taxon>Poaceae</taxon>
        <taxon>BOP clade</taxon>
        <taxon>Pooideae</taxon>
        <taxon>Triticodae</taxon>
        <taxon>Triticeae</taxon>
        <taxon>Triticinae</taxon>
        <taxon>Triticum</taxon>
    </lineage>
</organism>
<keyword evidence="3" id="KW-1185">Reference proteome</keyword>
<dbReference type="Gramene" id="TuG1812G0200000400.01.T01">
    <property type="protein sequence ID" value="TuG1812G0200000400.01.T01.cds464877"/>
    <property type="gene ID" value="TuG1812G0200000400.01"/>
</dbReference>
<accession>A0A8R7TC48</accession>
<gene>
    <name evidence="2" type="primary">LOC125540694</name>
</gene>
<name>A0A8R7TC48_TRIUA</name>
<reference evidence="2" key="3">
    <citation type="submission" date="2022-06" db="UniProtKB">
        <authorList>
            <consortium name="EnsemblPlants"/>
        </authorList>
    </citation>
    <scope>IDENTIFICATION</scope>
</reference>
<dbReference type="Proteomes" id="UP000015106">
    <property type="component" value="Chromosome 2"/>
</dbReference>
<sequence>MTQMTKQTNTHTYSFSSNTCGSHRKRDWQHIYMSCDRETNSQHTYAPSKKRMPRTYI</sequence>
<dbReference type="EnsemblPlants" id="TuG1812G0200000400.01.T01">
    <property type="protein sequence ID" value="TuG1812G0200000400.01.T01.cds464877"/>
    <property type="gene ID" value="TuG1812G0200000400.01"/>
</dbReference>
<evidence type="ECO:0000313" key="3">
    <source>
        <dbReference type="Proteomes" id="UP000015106"/>
    </source>
</evidence>
<evidence type="ECO:0000256" key="1">
    <source>
        <dbReference type="SAM" id="MobiDB-lite"/>
    </source>
</evidence>
<evidence type="ECO:0000313" key="2">
    <source>
        <dbReference type="EnsemblPlants" id="TuG1812G0200000400.01.T01.cds464877"/>
    </source>
</evidence>
<feature type="region of interest" description="Disordered" evidence="1">
    <location>
        <begin position="1"/>
        <end position="23"/>
    </location>
</feature>
<dbReference type="AlphaFoldDB" id="A0A8R7TC48"/>
<feature type="compositionally biased region" description="Polar residues" evidence="1">
    <location>
        <begin position="1"/>
        <end position="21"/>
    </location>
</feature>
<protein>
    <submittedName>
        <fullName evidence="2">Uncharacterized protein</fullName>
    </submittedName>
</protein>